<keyword evidence="2" id="KW-1185">Reference proteome</keyword>
<dbReference type="EMBL" id="JARIHO010000098">
    <property type="protein sequence ID" value="KAJ7304897.1"/>
    <property type="molecule type" value="Genomic_DNA"/>
</dbReference>
<gene>
    <name evidence="1" type="ORF">DFH08DRAFT_658029</name>
</gene>
<dbReference type="PANTHER" id="PTHR35871:SF1">
    <property type="entry name" value="CXC1-LIKE CYSTEINE CLUSTER ASSOCIATED WITH KDZ TRANSPOSASES DOMAIN-CONTAINING PROTEIN"/>
    <property type="match status" value="1"/>
</dbReference>
<evidence type="ECO:0000313" key="2">
    <source>
        <dbReference type="Proteomes" id="UP001218218"/>
    </source>
</evidence>
<proteinExistence type="predicted"/>
<name>A0AAD6Z3P6_9AGAR</name>
<organism evidence="1 2">
    <name type="scientific">Mycena albidolilacea</name>
    <dbReference type="NCBI Taxonomy" id="1033008"/>
    <lineage>
        <taxon>Eukaryota</taxon>
        <taxon>Fungi</taxon>
        <taxon>Dikarya</taxon>
        <taxon>Basidiomycota</taxon>
        <taxon>Agaricomycotina</taxon>
        <taxon>Agaricomycetes</taxon>
        <taxon>Agaricomycetidae</taxon>
        <taxon>Agaricales</taxon>
        <taxon>Marasmiineae</taxon>
        <taxon>Mycenaceae</taxon>
        <taxon>Mycena</taxon>
    </lineage>
</organism>
<dbReference type="Proteomes" id="UP001218218">
    <property type="component" value="Unassembled WGS sequence"/>
</dbReference>
<feature type="non-terminal residue" evidence="1">
    <location>
        <position position="1"/>
    </location>
</feature>
<dbReference type="AlphaFoldDB" id="A0AAD6Z3P6"/>
<protein>
    <submittedName>
        <fullName evidence="1">Uncharacterized protein</fullName>
    </submittedName>
</protein>
<accession>A0AAD6Z3P6</accession>
<sequence>LAVAPGITTAKDTSTDIQLVLRWPSRGVSGGYIPPDLSPWVRVRMEGICSHLSQYANPNSLTYGKWGLSAQQAVIAIGRDVYCAHTFVTLSREYIACCKVLPINPYDHWSQSMLADVDLATDVCNHLQELGKFITAEKLVQYLEREDVMEKHGLEKAISISTVRRYLNELGYRWVTIFKKGQYCDGHEREDIVYYREEVYLPTLKGFQDCSCIFEADRSVITPSLPPGTWCTVIWYHDESIFYAHDRHRKAWYYKDANAISYKKGDNVSYVVADYFSADFGWLHTSDGKPSAR</sequence>
<feature type="non-terminal residue" evidence="1">
    <location>
        <position position="293"/>
    </location>
</feature>
<reference evidence="1" key="1">
    <citation type="submission" date="2023-03" db="EMBL/GenBank/DDBJ databases">
        <title>Massive genome expansion in bonnet fungi (Mycena s.s.) driven by repeated elements and novel gene families across ecological guilds.</title>
        <authorList>
            <consortium name="Lawrence Berkeley National Laboratory"/>
            <person name="Harder C.B."/>
            <person name="Miyauchi S."/>
            <person name="Viragh M."/>
            <person name="Kuo A."/>
            <person name="Thoen E."/>
            <person name="Andreopoulos B."/>
            <person name="Lu D."/>
            <person name="Skrede I."/>
            <person name="Drula E."/>
            <person name="Henrissat B."/>
            <person name="Morin E."/>
            <person name="Kohler A."/>
            <person name="Barry K."/>
            <person name="LaButti K."/>
            <person name="Morin E."/>
            <person name="Salamov A."/>
            <person name="Lipzen A."/>
            <person name="Mereny Z."/>
            <person name="Hegedus B."/>
            <person name="Baldrian P."/>
            <person name="Stursova M."/>
            <person name="Weitz H."/>
            <person name="Taylor A."/>
            <person name="Grigoriev I.V."/>
            <person name="Nagy L.G."/>
            <person name="Martin F."/>
            <person name="Kauserud H."/>
        </authorList>
    </citation>
    <scope>NUCLEOTIDE SEQUENCE</scope>
    <source>
        <strain evidence="1">CBHHK002</strain>
    </source>
</reference>
<dbReference type="PANTHER" id="PTHR35871">
    <property type="entry name" value="EXPRESSED PROTEIN"/>
    <property type="match status" value="1"/>
</dbReference>
<evidence type="ECO:0000313" key="1">
    <source>
        <dbReference type="EMBL" id="KAJ7304897.1"/>
    </source>
</evidence>
<comment type="caution">
    <text evidence="1">The sequence shown here is derived from an EMBL/GenBank/DDBJ whole genome shotgun (WGS) entry which is preliminary data.</text>
</comment>